<name>A0A2W1B4Y5_HELAM</name>
<feature type="non-terminal residue" evidence="1">
    <location>
        <position position="226"/>
    </location>
</feature>
<evidence type="ECO:0000313" key="1">
    <source>
        <dbReference type="EMBL" id="PZC70541.1"/>
    </source>
</evidence>
<dbReference type="Proteomes" id="UP000249218">
    <property type="component" value="Unassembled WGS sequence"/>
</dbReference>
<organism evidence="1 2">
    <name type="scientific">Helicoverpa armigera</name>
    <name type="common">Cotton bollworm</name>
    <name type="synonym">Heliothis armigera</name>
    <dbReference type="NCBI Taxonomy" id="29058"/>
    <lineage>
        <taxon>Eukaryota</taxon>
        <taxon>Metazoa</taxon>
        <taxon>Ecdysozoa</taxon>
        <taxon>Arthropoda</taxon>
        <taxon>Hexapoda</taxon>
        <taxon>Insecta</taxon>
        <taxon>Pterygota</taxon>
        <taxon>Neoptera</taxon>
        <taxon>Endopterygota</taxon>
        <taxon>Lepidoptera</taxon>
        <taxon>Glossata</taxon>
        <taxon>Ditrysia</taxon>
        <taxon>Noctuoidea</taxon>
        <taxon>Noctuidae</taxon>
        <taxon>Heliothinae</taxon>
        <taxon>Helicoverpa</taxon>
    </lineage>
</organism>
<accession>A0A2W1B4Y5</accession>
<evidence type="ECO:0000313" key="2">
    <source>
        <dbReference type="Proteomes" id="UP000249218"/>
    </source>
</evidence>
<dbReference type="OrthoDB" id="3598281at2759"/>
<gene>
    <name evidence="1" type="primary">HaOG215686</name>
    <name evidence="1" type="ORF">B5X24_HaOG215686</name>
</gene>
<protein>
    <submittedName>
        <fullName evidence="1">Uncharacterized protein</fullName>
    </submittedName>
</protein>
<keyword evidence="2" id="KW-1185">Reference proteome</keyword>
<dbReference type="EMBL" id="KZ150557">
    <property type="protein sequence ID" value="PZC70541.1"/>
    <property type="molecule type" value="Genomic_DNA"/>
</dbReference>
<proteinExistence type="predicted"/>
<reference evidence="1 2" key="1">
    <citation type="journal article" date="2017" name="BMC Biol.">
        <title>Genomic innovations, transcriptional plasticity and gene loss underlying the evolution and divergence of two highly polyphagous and invasive Helicoverpa pest species.</title>
        <authorList>
            <person name="Pearce S.L."/>
            <person name="Clarke D.F."/>
            <person name="East P.D."/>
            <person name="Elfekih S."/>
            <person name="Gordon K.H."/>
            <person name="Jermiin L.S."/>
            <person name="McGaughran A."/>
            <person name="Oakeshott J.G."/>
            <person name="Papanikolaou A."/>
            <person name="Perera O.P."/>
            <person name="Rane R.V."/>
            <person name="Richards S."/>
            <person name="Tay W.T."/>
            <person name="Walsh T.K."/>
            <person name="Anderson A."/>
            <person name="Anderson C.J."/>
            <person name="Asgari S."/>
            <person name="Board P.G."/>
            <person name="Bretschneider A."/>
            <person name="Campbell P.M."/>
            <person name="Chertemps T."/>
            <person name="Christeller J.T."/>
            <person name="Coppin C.W."/>
            <person name="Downes S.J."/>
            <person name="Duan G."/>
            <person name="Farnsworth C.A."/>
            <person name="Good R.T."/>
            <person name="Han L.B."/>
            <person name="Han Y.C."/>
            <person name="Hatje K."/>
            <person name="Horne I."/>
            <person name="Huang Y.P."/>
            <person name="Hughes D.S."/>
            <person name="Jacquin-Joly E."/>
            <person name="James W."/>
            <person name="Jhangiani S."/>
            <person name="Kollmar M."/>
            <person name="Kuwar S.S."/>
            <person name="Li S."/>
            <person name="Liu N.Y."/>
            <person name="Maibeche M.T."/>
            <person name="Miller J.R."/>
            <person name="Montagne N."/>
            <person name="Perry T."/>
            <person name="Qu J."/>
            <person name="Song S.V."/>
            <person name="Sutton G.G."/>
            <person name="Vogel H."/>
            <person name="Walenz B.P."/>
            <person name="Xu W."/>
            <person name="Zhang H.J."/>
            <person name="Zou Z."/>
            <person name="Batterham P."/>
            <person name="Edwards O.R."/>
            <person name="Feyereisen R."/>
            <person name="Gibbs R.A."/>
            <person name="Heckel D.G."/>
            <person name="McGrath A."/>
            <person name="Robin C."/>
            <person name="Scherer S.E."/>
            <person name="Worley K.C."/>
            <person name="Wu Y.D."/>
        </authorList>
    </citation>
    <scope>NUCLEOTIDE SEQUENCE [LARGE SCALE GENOMIC DNA]</scope>
    <source>
        <strain evidence="1">Harm_GR_Male_#8</strain>
        <tissue evidence="1">Whole organism</tissue>
    </source>
</reference>
<sequence length="226" mass="25607">MIDRGLAKELIPSIGDRAKFLKNLDNWIKITNPECPEFSSCSSPPTVFVDMLNPKHKQIKSVSEFIAPLNKNNTSTQLNDSNSIIPPTIGENEEACSGVDLDMTICNEDECPVALSKTQVTEVKEILEQLQLLNKNDEHYEEVESILAFMLLPLLLGNPTHRTKKQVWRPSKAEVKDGFITHVLRPMDVQAAIAHRREKYLRYKLTLQPVIVIVGSSYTDIQKYFV</sequence>
<dbReference type="AlphaFoldDB" id="A0A2W1B4Y5"/>